<dbReference type="PANTHER" id="PTHR31270">
    <property type="entry name" value="GLUTAMINYL-PEPTIDE CYCLOTRANSFERASE"/>
    <property type="match status" value="1"/>
</dbReference>
<keyword evidence="1" id="KW-0732">Signal</keyword>
<dbReference type="EMBL" id="JANFAV010000005">
    <property type="protein sequence ID" value="MCW6535084.1"/>
    <property type="molecule type" value="Genomic_DNA"/>
</dbReference>
<organism evidence="2 3">
    <name type="scientific">Sphingomonas lycopersici</name>
    <dbReference type="NCBI Taxonomy" id="2951807"/>
    <lineage>
        <taxon>Bacteria</taxon>
        <taxon>Pseudomonadati</taxon>
        <taxon>Pseudomonadota</taxon>
        <taxon>Alphaproteobacteria</taxon>
        <taxon>Sphingomonadales</taxon>
        <taxon>Sphingomonadaceae</taxon>
        <taxon>Sphingomonas</taxon>
    </lineage>
</organism>
<sequence>MRLFPLLLLAAAPMPGSAAAAPPQAAPAESRPAVLTPVVVARYPHDPQAFTEGLLWHRGHLYESVGLEGQSDVRRFDLASGRVLARATIPAGMFGEGLAVWKNALISLTWHGGVAYRWNAATLARIGAARYRGEGWGLTTLGDALVRSDGSATLTVHDPATMVVRRRIAVTINGKPIDQLNELEAVDGAILANVWRTPYLVRIDPASGRVTAVVDLRAIVAEVGLSNDIEAVANGIAWDAQGRRLFITGKRWPTLFEIRLPG</sequence>
<name>A0AA42CQ99_9SPHN</name>
<dbReference type="GO" id="GO:0016603">
    <property type="term" value="F:glutaminyl-peptide cyclotransferase activity"/>
    <property type="evidence" value="ECO:0007669"/>
    <property type="project" value="InterPro"/>
</dbReference>
<comment type="caution">
    <text evidence="2">The sequence shown here is derived from an EMBL/GenBank/DDBJ whole genome shotgun (WGS) entry which is preliminary data.</text>
</comment>
<feature type="chain" id="PRO_5041414175" evidence="1">
    <location>
        <begin position="21"/>
        <end position="262"/>
    </location>
</feature>
<dbReference type="InterPro" id="IPR007788">
    <property type="entry name" value="QCT"/>
</dbReference>
<dbReference type="PANTHER" id="PTHR31270:SF1">
    <property type="entry name" value="GLUTAMINYL-PEPTIDE CYCLOTRANSFERASE"/>
    <property type="match status" value="1"/>
</dbReference>
<dbReference type="InterPro" id="IPR015943">
    <property type="entry name" value="WD40/YVTN_repeat-like_dom_sf"/>
</dbReference>
<dbReference type="Pfam" id="PF05096">
    <property type="entry name" value="Glu_cyclase_2"/>
    <property type="match status" value="1"/>
</dbReference>
<dbReference type="RefSeq" id="WP_265268786.1">
    <property type="nucleotide sequence ID" value="NZ_JANFAV010000005.1"/>
</dbReference>
<protein>
    <submittedName>
        <fullName evidence="2">Glutaminyl-peptide cyclotransferase</fullName>
    </submittedName>
</protein>
<feature type="signal peptide" evidence="1">
    <location>
        <begin position="1"/>
        <end position="20"/>
    </location>
</feature>
<reference evidence="2" key="1">
    <citation type="submission" date="2022-06" db="EMBL/GenBank/DDBJ databases">
        <title>Sphingomonas sp. nov. isolated from rhizosphere soil of tomato.</title>
        <authorList>
            <person name="Dong H."/>
            <person name="Gao R."/>
        </authorList>
    </citation>
    <scope>NUCLEOTIDE SEQUENCE</scope>
    <source>
        <strain evidence="2">MMSM24</strain>
    </source>
</reference>
<proteinExistence type="predicted"/>
<dbReference type="Gene3D" id="2.130.10.10">
    <property type="entry name" value="YVTN repeat-like/Quinoprotein amine dehydrogenase"/>
    <property type="match status" value="1"/>
</dbReference>
<evidence type="ECO:0000313" key="2">
    <source>
        <dbReference type="EMBL" id="MCW6535084.1"/>
    </source>
</evidence>
<gene>
    <name evidence="2" type="ORF">NEE01_09830</name>
</gene>
<dbReference type="SUPFAM" id="SSF50969">
    <property type="entry name" value="YVTN repeat-like/Quinoprotein amine dehydrogenase"/>
    <property type="match status" value="1"/>
</dbReference>
<keyword evidence="3" id="KW-1185">Reference proteome</keyword>
<accession>A0AA42CQ99</accession>
<dbReference type="InterPro" id="IPR011044">
    <property type="entry name" value="Quino_amine_DH_bsu"/>
</dbReference>
<evidence type="ECO:0000256" key="1">
    <source>
        <dbReference type="SAM" id="SignalP"/>
    </source>
</evidence>
<dbReference type="AlphaFoldDB" id="A0AA42CQ99"/>
<dbReference type="Proteomes" id="UP001165565">
    <property type="component" value="Unassembled WGS sequence"/>
</dbReference>
<evidence type="ECO:0000313" key="3">
    <source>
        <dbReference type="Proteomes" id="UP001165565"/>
    </source>
</evidence>